<dbReference type="SUPFAM" id="SSF53756">
    <property type="entry name" value="UDP-Glycosyltransferase/glycogen phosphorylase"/>
    <property type="match status" value="1"/>
</dbReference>
<protein>
    <recommendedName>
        <fullName evidence="9">Alpha-1,4 glucan phosphorylase</fullName>
        <ecNumber evidence="9">2.4.1.1</ecNumber>
    </recommendedName>
</protein>
<dbReference type="InterPro" id="IPR011833">
    <property type="entry name" value="Glycg_phsphrylas"/>
</dbReference>
<dbReference type="InterPro" id="IPR035090">
    <property type="entry name" value="Pyridoxal_P_attach_site"/>
</dbReference>
<dbReference type="PIRSF" id="PIRSF000460">
    <property type="entry name" value="Pprylas_GlgP"/>
    <property type="match status" value="1"/>
</dbReference>
<dbReference type="EC" id="2.4.1.1" evidence="9"/>
<evidence type="ECO:0000256" key="3">
    <source>
        <dbReference type="ARBA" id="ARBA00006047"/>
    </source>
</evidence>
<keyword evidence="4 9" id="KW-0328">Glycosyltransferase</keyword>
<dbReference type="GO" id="GO:0004645">
    <property type="term" value="F:1,4-alpha-oligoglucan phosphorylase activity"/>
    <property type="evidence" value="ECO:0007669"/>
    <property type="project" value="UniProtKB-EC"/>
</dbReference>
<comment type="function">
    <text evidence="8">Phosphorylase is an important allosteric enzyme in carbohydrate metabolism. Enzymes from different sources differ in their regulatory mechanisms and in their natural substrates. However, all known phosphorylases share catalytic and structural properties.</text>
</comment>
<reference evidence="10 11" key="1">
    <citation type="submission" date="2024-04" db="EMBL/GenBank/DDBJ databases">
        <title>Isolation and characterization of novel acetogenic strains of the genera Terrisporobacter and Acetoanaerobium.</title>
        <authorList>
            <person name="Boeer T."/>
            <person name="Schueler M.A."/>
            <person name="Lueschen A."/>
            <person name="Eysell L."/>
            <person name="Droege J."/>
            <person name="Heinemann M."/>
            <person name="Engelhardt L."/>
            <person name="Basen M."/>
            <person name="Daniel R."/>
        </authorList>
    </citation>
    <scope>NUCLEOTIDE SEQUENCE [LARGE SCALE GENOMIC DNA]</scope>
    <source>
        <strain evidence="10 11">ELB</strain>
    </source>
</reference>
<dbReference type="InterPro" id="IPR000811">
    <property type="entry name" value="Glyco_trans_35"/>
</dbReference>
<dbReference type="CDD" id="cd04300">
    <property type="entry name" value="GT35_Glycogen_Phosphorylase"/>
    <property type="match status" value="1"/>
</dbReference>
<comment type="cofactor">
    <cofactor evidence="2 9">
        <name>pyridoxal 5'-phosphate</name>
        <dbReference type="ChEBI" id="CHEBI:597326"/>
    </cofactor>
</comment>
<dbReference type="RefSeq" id="WP_206925582.1">
    <property type="nucleotide sequence ID" value="NZ_CP154622.1"/>
</dbReference>
<evidence type="ECO:0000256" key="5">
    <source>
        <dbReference type="ARBA" id="ARBA00022679"/>
    </source>
</evidence>
<evidence type="ECO:0000256" key="2">
    <source>
        <dbReference type="ARBA" id="ARBA00001933"/>
    </source>
</evidence>
<evidence type="ECO:0000256" key="1">
    <source>
        <dbReference type="ARBA" id="ARBA00001275"/>
    </source>
</evidence>
<dbReference type="PANTHER" id="PTHR11468:SF3">
    <property type="entry name" value="GLYCOGEN PHOSPHORYLASE, LIVER FORM"/>
    <property type="match status" value="1"/>
</dbReference>
<comment type="similarity">
    <text evidence="3 9">Belongs to the glycogen phosphorylase family.</text>
</comment>
<dbReference type="NCBIfam" id="TIGR02093">
    <property type="entry name" value="P_ylase"/>
    <property type="match status" value="1"/>
</dbReference>
<evidence type="ECO:0000256" key="6">
    <source>
        <dbReference type="ARBA" id="ARBA00022898"/>
    </source>
</evidence>
<keyword evidence="5 9" id="KW-0808">Transferase</keyword>
<accession>A0ABZ3FJQ1</accession>
<dbReference type="PANTHER" id="PTHR11468">
    <property type="entry name" value="GLYCOGEN PHOSPHORYLASE"/>
    <property type="match status" value="1"/>
</dbReference>
<comment type="catalytic activity">
    <reaction evidence="1 9">
        <text>[(1-&gt;4)-alpha-D-glucosyl](n) + phosphate = [(1-&gt;4)-alpha-D-glucosyl](n-1) + alpha-D-glucose 1-phosphate</text>
        <dbReference type="Rhea" id="RHEA:41732"/>
        <dbReference type="Rhea" id="RHEA-COMP:9584"/>
        <dbReference type="Rhea" id="RHEA-COMP:9586"/>
        <dbReference type="ChEBI" id="CHEBI:15444"/>
        <dbReference type="ChEBI" id="CHEBI:43474"/>
        <dbReference type="ChEBI" id="CHEBI:58601"/>
        <dbReference type="EC" id="2.4.1.1"/>
    </reaction>
</comment>
<dbReference type="Pfam" id="PF00343">
    <property type="entry name" value="Phosphorylase"/>
    <property type="match status" value="1"/>
</dbReference>
<proteinExistence type="inferred from homology"/>
<keyword evidence="11" id="KW-1185">Reference proteome</keyword>
<dbReference type="EMBL" id="CP154622">
    <property type="protein sequence ID" value="XAM43153.1"/>
    <property type="molecule type" value="Genomic_DNA"/>
</dbReference>
<keyword evidence="6 9" id="KW-0663">Pyridoxal phosphate</keyword>
<evidence type="ECO:0000256" key="8">
    <source>
        <dbReference type="ARBA" id="ARBA00025174"/>
    </source>
</evidence>
<organism evidence="10 11">
    <name type="scientific">Terrisporobacter petrolearius</name>
    <dbReference type="NCBI Taxonomy" id="1460447"/>
    <lineage>
        <taxon>Bacteria</taxon>
        <taxon>Bacillati</taxon>
        <taxon>Bacillota</taxon>
        <taxon>Clostridia</taxon>
        <taxon>Peptostreptococcales</taxon>
        <taxon>Peptostreptococcaceae</taxon>
        <taxon>Terrisporobacter</taxon>
    </lineage>
</organism>
<sequence length="818" mass="94861">MITINKKRFKEHFRRKMNNLYAQTLEEASNEELFNVLCYVIKDMISKDWEGSRIYQEKAVFYFSIEFLLGRQLKSNLLNLGFENTVRQGLSELGINLDEIVESEPDPALGNGGLGRLAACFLDSMACVGISGHGYGIRYKYGLFEQKFVNNSQVEVPDNWLINSSYSWETVRPNRALLVKYEGKINFEEDDEGNLKVIHKDYIPVMAMPYDIPIIGYENECINTLRIWKSEIPTRDFGKSSLHAKNQAASYEDALKYKYYAEEISQTLYPNDSNYAGQLLRLKQEYFFVSAGIQDIFRKCRRYKITPQDLPNKIAIHINDTHPALCIPEMMRILLDEEGLSWDESWNITTKVMSYTNHTILCEAMERWSEDIMKKLLPRMYMIIEEINRRYVNNLRKKGYSEEKVKRMAIMYDGEIRMANLCIVSSYSINGVAQLHTKLLKEEVLNDFYEEEPYKFNNKTNGIAHRRWLISSNPELANLIIELIGDKWIKDTSHLKELEKFVDDENVLNRLEKIKFNNKVRLANYIKENNNITIDPNSIFDVQVKRLHAYKRQLMNILHVLCLYHEILDNRDVELDIQPRTFIFGAKAAPGYYLAKCIIKLINCVANLVNNDPRVKDKIKVVFIENYGVSLAEKIIPAANVSEQISTTTKEASGTSNMKFMMNGALTLATLDGANVEIYQQVGKENMFLFGLSAKQVLDYNKYGGYSSKDLYHSNKLLRRVVDDLVNGFIPGLGKEGREIYDALITYNDEYFVLRDIDEYAESQQKISNLYKDKMKWNKMSLINIANSGIFSSDRTINEYIEDIWFKGCDEDVQNNII</sequence>
<evidence type="ECO:0000256" key="9">
    <source>
        <dbReference type="RuleBase" id="RU000587"/>
    </source>
</evidence>
<evidence type="ECO:0000256" key="4">
    <source>
        <dbReference type="ARBA" id="ARBA00022676"/>
    </source>
</evidence>
<evidence type="ECO:0000313" key="10">
    <source>
        <dbReference type="EMBL" id="XAM43153.1"/>
    </source>
</evidence>
<dbReference type="Gene3D" id="3.40.50.2000">
    <property type="entry name" value="Glycogen Phosphorylase B"/>
    <property type="match status" value="2"/>
</dbReference>
<evidence type="ECO:0000256" key="7">
    <source>
        <dbReference type="ARBA" id="ARBA00023277"/>
    </source>
</evidence>
<name>A0ABZ3FJQ1_9FIRM</name>
<comment type="function">
    <text evidence="9">Allosteric enzyme that catalyzes the rate-limiting step in glycogen catabolism, the phosphorolytic cleavage of glycogen to produce glucose-1-phosphate, and plays a central role in maintaining cellular and organismal glucose homeostasis.</text>
</comment>
<keyword evidence="7 9" id="KW-0119">Carbohydrate metabolism</keyword>
<evidence type="ECO:0000313" key="11">
    <source>
        <dbReference type="Proteomes" id="UP001477947"/>
    </source>
</evidence>
<dbReference type="Proteomes" id="UP001477947">
    <property type="component" value="Chromosome"/>
</dbReference>
<dbReference type="PROSITE" id="PS00102">
    <property type="entry name" value="PHOSPHORYLASE"/>
    <property type="match status" value="1"/>
</dbReference>
<gene>
    <name evidence="10" type="primary">glgP</name>
    <name evidence="10" type="ORF">TPELB_34720</name>
</gene>